<evidence type="ECO:0000313" key="1">
    <source>
        <dbReference type="EMBL" id="CAK9225259.1"/>
    </source>
</evidence>
<gene>
    <name evidence="1" type="ORF">CSSPTR1EN2_LOCUS17373</name>
</gene>
<organism evidence="1 2">
    <name type="scientific">Sphagnum troendelagicum</name>
    <dbReference type="NCBI Taxonomy" id="128251"/>
    <lineage>
        <taxon>Eukaryota</taxon>
        <taxon>Viridiplantae</taxon>
        <taxon>Streptophyta</taxon>
        <taxon>Embryophyta</taxon>
        <taxon>Bryophyta</taxon>
        <taxon>Sphagnophytina</taxon>
        <taxon>Sphagnopsida</taxon>
        <taxon>Sphagnales</taxon>
        <taxon>Sphagnaceae</taxon>
        <taxon>Sphagnum</taxon>
    </lineage>
</organism>
<reference evidence="1" key="1">
    <citation type="submission" date="2024-02" db="EMBL/GenBank/DDBJ databases">
        <authorList>
            <consortium name="ELIXIR-Norway"/>
            <consortium name="Elixir Norway"/>
        </authorList>
    </citation>
    <scope>NUCLEOTIDE SEQUENCE</scope>
</reference>
<dbReference type="EMBL" id="OZ019897">
    <property type="protein sequence ID" value="CAK9225259.1"/>
    <property type="molecule type" value="Genomic_DNA"/>
</dbReference>
<name>A0ABP0ULY5_9BRYO</name>
<evidence type="ECO:0000313" key="2">
    <source>
        <dbReference type="Proteomes" id="UP001497512"/>
    </source>
</evidence>
<sequence>MLRRYGAVARQLRKTLQRATLWCCGAAIRVAAAFQCSNVRRYNVAASSAAMLQRCRGCGAVTLWCCSSRCYGAATHNNAATRNIAVLQLVLLQRCGAAARSAVVLRRCGSRCCGVVVLLVLRRGKLLQHC</sequence>
<dbReference type="Proteomes" id="UP001497512">
    <property type="component" value="Chromosome 5"/>
</dbReference>
<protein>
    <submittedName>
        <fullName evidence="1">Uncharacterized protein</fullName>
    </submittedName>
</protein>
<accession>A0ABP0ULY5</accession>
<proteinExistence type="predicted"/>
<keyword evidence="2" id="KW-1185">Reference proteome</keyword>